<proteinExistence type="predicted"/>
<dbReference type="Proteomes" id="UP000239706">
    <property type="component" value="Unassembled WGS sequence"/>
</dbReference>
<keyword evidence="2" id="KW-1185">Reference proteome</keyword>
<comment type="caution">
    <text evidence="1">The sequence shown here is derived from an EMBL/GenBank/DDBJ whole genome shotgun (WGS) entry which is preliminary data.</text>
</comment>
<name>A0A2T0B5U5_9CLOT</name>
<reference evidence="1 2" key="1">
    <citation type="submission" date="2018-03" db="EMBL/GenBank/DDBJ databases">
        <title>Genome sequence of Clostridium liquoris DSM 100320.</title>
        <authorList>
            <person name="Poehlein A."/>
            <person name="Daniel R."/>
        </authorList>
    </citation>
    <scope>NUCLEOTIDE SEQUENCE [LARGE SCALE GENOMIC DNA]</scope>
    <source>
        <strain evidence="1 2">DSM 100320</strain>
    </source>
</reference>
<protein>
    <submittedName>
        <fullName evidence="1">Uncharacterized protein</fullName>
    </submittedName>
</protein>
<evidence type="ECO:0000313" key="2">
    <source>
        <dbReference type="Proteomes" id="UP000239706"/>
    </source>
</evidence>
<dbReference type="EMBL" id="PVXO01000028">
    <property type="protein sequence ID" value="PRR79271.1"/>
    <property type="molecule type" value="Genomic_DNA"/>
</dbReference>
<dbReference type="RefSeq" id="WP_106063094.1">
    <property type="nucleotide sequence ID" value="NZ_PVXO01000028.1"/>
</dbReference>
<organism evidence="1 2">
    <name type="scientific">Clostridium liquoris</name>
    <dbReference type="NCBI Taxonomy" id="1289519"/>
    <lineage>
        <taxon>Bacteria</taxon>
        <taxon>Bacillati</taxon>
        <taxon>Bacillota</taxon>
        <taxon>Clostridia</taxon>
        <taxon>Eubacteriales</taxon>
        <taxon>Clostridiaceae</taxon>
        <taxon>Clostridium</taxon>
    </lineage>
</organism>
<evidence type="ECO:0000313" key="1">
    <source>
        <dbReference type="EMBL" id="PRR79271.1"/>
    </source>
</evidence>
<gene>
    <name evidence="1" type="ORF">CLLI_09450</name>
</gene>
<sequence>MSKTKTVANNGLSIIENYNNLFTQINAAKTVDDVRTLLADVRNFIAIYRKVDNTMANRIYEKFQSKLQGLIEENTFVYERMLNKVNEIRDWAYDYAGEKDDSQAVQSKVLQLIAKLPKSKTTANENGITTVISNTINSGVVGSKAVLELLKYPAYADMVSARFREKAFDGSKTPAQQAFERMKETSLKEAEQALSSVYLQGFHFRNVEKQANALKKPTHWNATEDNA</sequence>
<accession>A0A2T0B5U5</accession>
<dbReference type="OrthoDB" id="2081376at2"/>
<dbReference type="AlphaFoldDB" id="A0A2T0B5U5"/>